<gene>
    <name evidence="4" type="ORF">FHS18_001958</name>
</gene>
<dbReference type="InterPro" id="IPR007730">
    <property type="entry name" value="SPOR-like_dom"/>
</dbReference>
<comment type="caution">
    <text evidence="4">The sequence shown here is derived from an EMBL/GenBank/DDBJ whole genome shotgun (WGS) entry which is preliminary data.</text>
</comment>
<dbReference type="Proteomes" id="UP000570361">
    <property type="component" value="Unassembled WGS sequence"/>
</dbReference>
<keyword evidence="2" id="KW-0812">Transmembrane</keyword>
<dbReference type="RefSeq" id="WP_183599398.1">
    <property type="nucleotide sequence ID" value="NZ_JACHXK010000003.1"/>
</dbReference>
<feature type="region of interest" description="Disordered" evidence="1">
    <location>
        <begin position="237"/>
        <end position="282"/>
    </location>
</feature>
<reference evidence="4 5" key="1">
    <citation type="submission" date="2020-08" db="EMBL/GenBank/DDBJ databases">
        <title>Genomic Encyclopedia of Type Strains, Phase III (KMG-III): the genomes of soil and plant-associated and newly described type strains.</title>
        <authorList>
            <person name="Whitman W."/>
        </authorList>
    </citation>
    <scope>NUCLEOTIDE SEQUENCE [LARGE SCALE GENOMIC DNA]</scope>
    <source>
        <strain evidence="4 5">CECT 5862</strain>
    </source>
</reference>
<name>A0A7W5AW58_9BACL</name>
<feature type="transmembrane region" description="Helical" evidence="2">
    <location>
        <begin position="204"/>
        <end position="226"/>
    </location>
</feature>
<feature type="domain" description="SPOR" evidence="3">
    <location>
        <begin position="299"/>
        <end position="353"/>
    </location>
</feature>
<accession>A0A7W5AW58</accession>
<protein>
    <recommendedName>
        <fullName evidence="3">SPOR domain-containing protein</fullName>
    </recommendedName>
</protein>
<keyword evidence="5" id="KW-1185">Reference proteome</keyword>
<evidence type="ECO:0000256" key="1">
    <source>
        <dbReference type="SAM" id="MobiDB-lite"/>
    </source>
</evidence>
<proteinExistence type="predicted"/>
<evidence type="ECO:0000313" key="5">
    <source>
        <dbReference type="Proteomes" id="UP000570361"/>
    </source>
</evidence>
<organism evidence="4 5">
    <name type="scientific">Paenibacillus phyllosphaerae</name>
    <dbReference type="NCBI Taxonomy" id="274593"/>
    <lineage>
        <taxon>Bacteria</taxon>
        <taxon>Bacillati</taxon>
        <taxon>Bacillota</taxon>
        <taxon>Bacilli</taxon>
        <taxon>Bacillales</taxon>
        <taxon>Paenibacillaceae</taxon>
        <taxon>Paenibacillus</taxon>
    </lineage>
</organism>
<dbReference type="AlphaFoldDB" id="A0A7W5AW58"/>
<evidence type="ECO:0000259" key="3">
    <source>
        <dbReference type="Pfam" id="PF05036"/>
    </source>
</evidence>
<evidence type="ECO:0000313" key="4">
    <source>
        <dbReference type="EMBL" id="MBB3109895.1"/>
    </source>
</evidence>
<keyword evidence="2" id="KW-0472">Membrane</keyword>
<dbReference type="EMBL" id="JACHXK010000003">
    <property type="protein sequence ID" value="MBB3109895.1"/>
    <property type="molecule type" value="Genomic_DNA"/>
</dbReference>
<dbReference type="Pfam" id="PF05036">
    <property type="entry name" value="SPOR"/>
    <property type="match status" value="1"/>
</dbReference>
<dbReference type="GO" id="GO:0042834">
    <property type="term" value="F:peptidoglycan binding"/>
    <property type="evidence" value="ECO:0007669"/>
    <property type="project" value="InterPro"/>
</dbReference>
<keyword evidence="2" id="KW-1133">Transmembrane helix</keyword>
<feature type="compositionally biased region" description="Polar residues" evidence="1">
    <location>
        <begin position="247"/>
        <end position="257"/>
    </location>
</feature>
<evidence type="ECO:0000256" key="2">
    <source>
        <dbReference type="SAM" id="Phobius"/>
    </source>
</evidence>
<sequence>MNTKARITYRFDKENGTLEKRKQEQTERAQSPNVVPFVREEMKFTQQIESWKSPFQDDAYALEKLIRESDGVIAADARALPLNMEHDEIPVHLEVPLVEKASQTFVQPELSVREVPLGPELDDEEIQLGAKERELIPLGDEWIETSPQTDAYKPTLPNLLESEQTGPIIDSEVLAKETAKPRGSFMSNTPSVYRSHRGPSWLKVFASVTGAVATGALFGYLVLALFTNGTAANENTGTLPAAGNGQAVVSSDGTSSVDPAPATQDGGGDTGQTSTNIPTGNNAATTQVTVNVPAISYSMLQYGVFSNKQGMEAAVTELRGKGLAASSYAAGSDYRVYAGISSDREGAAVIKALVPEIEVYIKQVDIPALTSVAYKGKAEEAQVFFDQSTALIGALNAYSSGQLIQQPVSASEWQSIYKAWSAAAAVMDKGMADEAGQQRLQQLTSALQSGANSATAYQKEPSAAELWAIQSSIMDSVFALQSWPGR</sequence>